<proteinExistence type="inferred from homology"/>
<evidence type="ECO:0000313" key="6">
    <source>
        <dbReference type="Proteomes" id="UP001470230"/>
    </source>
</evidence>
<evidence type="ECO:0000256" key="2">
    <source>
        <dbReference type="ARBA" id="ARBA00005988"/>
    </source>
</evidence>
<dbReference type="PROSITE" id="PS52035">
    <property type="entry name" value="PEPTIDASE_M14"/>
    <property type="match status" value="1"/>
</dbReference>
<dbReference type="PANTHER" id="PTHR12756">
    <property type="entry name" value="CYTOSOLIC CARBOXYPEPTIDASE"/>
    <property type="match status" value="1"/>
</dbReference>
<sequence>MRNTRLIFPAYHTRPTTRMKNPISLSQPDNYPSSNLRVYKFKSLTAREIRICHELVYDPCSNNRSCPHINSPNQPRFSGNFECGNLGQVYKIGPRSYEIMMLPDPTSYYSALWFFFKVDNLKPGEYFFVINGFFRDCHQHNIGVQPTAYSERLASKKGIGWMRIGSNLNFWTFKHSLVPEYALSFNFVVTHTDNMYFSLLYPYTFTDLKNFFSYSSSLVQPDDIFSFKTSILCRSPGGINVPAIFWDADEQKCIDVNNIPSSLPQLQIQGRRRTPSQMLNSPKPLIVIAARLHPGESNSSFAMEGFMDFLNGRSREAQNLLKNFSILMLPMINPDGVICGYYRPSLNGEDVNRVWKNPDEKAQTVAYSVIQLLDRLTRTRPLMFLLDFHGHTAQSNCFTYGVQNPSVWMNERERLFPRTMAKVCHLFDEKESISWKPSEFPQTMRVALHCRYKIPFSYTLEMSFGAIEIGPEKMTQMTPHHYRYIGQMTGVAINEMFHSINSTSSHHAKPSLPPLSRTDNE</sequence>
<accession>A0ABR2JKS8</accession>
<dbReference type="Pfam" id="PF00246">
    <property type="entry name" value="Peptidase_M14"/>
    <property type="match status" value="1"/>
</dbReference>
<evidence type="ECO:0000313" key="5">
    <source>
        <dbReference type="EMBL" id="KAK8878525.1"/>
    </source>
</evidence>
<feature type="domain" description="Peptidase M14" evidence="4">
    <location>
        <begin position="201"/>
        <end position="489"/>
    </location>
</feature>
<keyword evidence="6" id="KW-1185">Reference proteome</keyword>
<gene>
    <name evidence="5" type="ORF">M9Y10_005305</name>
</gene>
<comment type="caution">
    <text evidence="5">The sequence shown here is derived from an EMBL/GenBank/DDBJ whole genome shotgun (WGS) entry which is preliminary data.</text>
</comment>
<name>A0ABR2JKS8_9EUKA</name>
<dbReference type="InterPro" id="IPR000834">
    <property type="entry name" value="Peptidase_M14"/>
</dbReference>
<reference evidence="5 6" key="1">
    <citation type="submission" date="2024-04" db="EMBL/GenBank/DDBJ databases">
        <title>Tritrichomonas musculus Genome.</title>
        <authorList>
            <person name="Alves-Ferreira E."/>
            <person name="Grigg M."/>
            <person name="Lorenzi H."/>
            <person name="Galac M."/>
        </authorList>
    </citation>
    <scope>NUCLEOTIDE SEQUENCE [LARGE SCALE GENOMIC DNA]</scope>
    <source>
        <strain evidence="5 6">EAF2021</strain>
    </source>
</reference>
<protein>
    <recommendedName>
        <fullName evidence="4">Peptidase M14 domain-containing protein</fullName>
    </recommendedName>
</protein>
<dbReference type="Gene3D" id="2.60.40.3120">
    <property type="match status" value="1"/>
</dbReference>
<dbReference type="SUPFAM" id="SSF53187">
    <property type="entry name" value="Zn-dependent exopeptidases"/>
    <property type="match status" value="1"/>
</dbReference>
<evidence type="ECO:0000259" key="4">
    <source>
        <dbReference type="PROSITE" id="PS52035"/>
    </source>
</evidence>
<evidence type="ECO:0000256" key="1">
    <source>
        <dbReference type="ARBA" id="ARBA00001947"/>
    </source>
</evidence>
<comment type="similarity">
    <text evidence="2 3">Belongs to the peptidase M14 family.</text>
</comment>
<organism evidence="5 6">
    <name type="scientific">Tritrichomonas musculus</name>
    <dbReference type="NCBI Taxonomy" id="1915356"/>
    <lineage>
        <taxon>Eukaryota</taxon>
        <taxon>Metamonada</taxon>
        <taxon>Parabasalia</taxon>
        <taxon>Tritrichomonadida</taxon>
        <taxon>Tritrichomonadidae</taxon>
        <taxon>Tritrichomonas</taxon>
    </lineage>
</organism>
<feature type="active site" description="Proton donor/acceptor" evidence="3">
    <location>
        <position position="461"/>
    </location>
</feature>
<evidence type="ECO:0000256" key="3">
    <source>
        <dbReference type="PROSITE-ProRule" id="PRU01379"/>
    </source>
</evidence>
<dbReference type="PANTHER" id="PTHR12756:SF45">
    <property type="entry name" value="CYTOSOLIC CARBOXYPEPTIDASE NNA1"/>
    <property type="match status" value="1"/>
</dbReference>
<dbReference type="Proteomes" id="UP001470230">
    <property type="component" value="Unassembled WGS sequence"/>
</dbReference>
<dbReference type="Gene3D" id="3.40.630.10">
    <property type="entry name" value="Zn peptidases"/>
    <property type="match status" value="1"/>
</dbReference>
<dbReference type="InterPro" id="IPR050821">
    <property type="entry name" value="Cytosolic_carboxypeptidase"/>
</dbReference>
<dbReference type="EMBL" id="JAPFFF010000011">
    <property type="protein sequence ID" value="KAK8878525.1"/>
    <property type="molecule type" value="Genomic_DNA"/>
</dbReference>
<comment type="cofactor">
    <cofactor evidence="1">
        <name>Zn(2+)</name>
        <dbReference type="ChEBI" id="CHEBI:29105"/>
    </cofactor>
</comment>